<dbReference type="AlphaFoldDB" id="A0AAV5A841"/>
<evidence type="ECO:0000256" key="1">
    <source>
        <dbReference type="SAM" id="Phobius"/>
    </source>
</evidence>
<sequence>MDPIERKSTVLRSQDIHIVEIQSSDSGYLTTESPIVLNLHLETPVEAIASSHPQFDVVNCRRNLETGPPFGLYCTQRTNQGSPNWGILFIISALVISVVVTSTNAAPQPQVNSIVGEITSGAASVFNEATSVVGSAASVAASDVSTFLTAATSAVVSDASSIVGEASSIASSLLSSPTPLVTPAVDAGTASSPQSNAAGSLGGIVLGAWTVL</sequence>
<name>A0AAV5A841_9AGAM</name>
<dbReference type="Proteomes" id="UP001050691">
    <property type="component" value="Unassembled WGS sequence"/>
</dbReference>
<evidence type="ECO:0000313" key="3">
    <source>
        <dbReference type="Proteomes" id="UP001050691"/>
    </source>
</evidence>
<accession>A0AAV5A841</accession>
<organism evidence="2 3">
    <name type="scientific">Clathrus columnatus</name>
    <dbReference type="NCBI Taxonomy" id="1419009"/>
    <lineage>
        <taxon>Eukaryota</taxon>
        <taxon>Fungi</taxon>
        <taxon>Dikarya</taxon>
        <taxon>Basidiomycota</taxon>
        <taxon>Agaricomycotina</taxon>
        <taxon>Agaricomycetes</taxon>
        <taxon>Phallomycetidae</taxon>
        <taxon>Phallales</taxon>
        <taxon>Clathraceae</taxon>
        <taxon>Clathrus</taxon>
    </lineage>
</organism>
<gene>
    <name evidence="2" type="ORF">Clacol_003037</name>
</gene>
<comment type="caution">
    <text evidence="2">The sequence shown here is derived from an EMBL/GenBank/DDBJ whole genome shotgun (WGS) entry which is preliminary data.</text>
</comment>
<dbReference type="EMBL" id="BPWL01000003">
    <property type="protein sequence ID" value="GJJ08818.1"/>
    <property type="molecule type" value="Genomic_DNA"/>
</dbReference>
<protein>
    <submittedName>
        <fullName evidence="2">Uncharacterized protein</fullName>
    </submittedName>
</protein>
<evidence type="ECO:0000313" key="2">
    <source>
        <dbReference type="EMBL" id="GJJ08818.1"/>
    </source>
</evidence>
<keyword evidence="1" id="KW-1133">Transmembrane helix</keyword>
<keyword evidence="3" id="KW-1185">Reference proteome</keyword>
<feature type="transmembrane region" description="Helical" evidence="1">
    <location>
        <begin position="85"/>
        <end position="106"/>
    </location>
</feature>
<keyword evidence="1" id="KW-0812">Transmembrane</keyword>
<proteinExistence type="predicted"/>
<reference evidence="2" key="1">
    <citation type="submission" date="2021-10" db="EMBL/GenBank/DDBJ databases">
        <title>De novo Genome Assembly of Clathrus columnatus (Basidiomycota, Fungi) Using Illumina and Nanopore Sequence Data.</title>
        <authorList>
            <person name="Ogiso-Tanaka E."/>
            <person name="Itagaki H."/>
            <person name="Hosoya T."/>
            <person name="Hosaka K."/>
        </authorList>
    </citation>
    <scope>NUCLEOTIDE SEQUENCE</scope>
    <source>
        <strain evidence="2">MO-923</strain>
    </source>
</reference>
<keyword evidence="1" id="KW-0472">Membrane</keyword>